<gene>
    <name evidence="1" type="ORF">UFOPK2624_01992</name>
    <name evidence="2" type="ORF">UFOPK3010_00071</name>
    <name evidence="3" type="ORF">UFOPK3785_02046</name>
</gene>
<reference evidence="1" key="1">
    <citation type="submission" date="2020-05" db="EMBL/GenBank/DDBJ databases">
        <authorList>
            <person name="Chiriac C."/>
            <person name="Salcher M."/>
            <person name="Ghai R."/>
            <person name="Kavagutti S V."/>
        </authorList>
    </citation>
    <scope>NUCLEOTIDE SEQUENCE</scope>
</reference>
<dbReference type="AlphaFoldDB" id="A0A6J6RS88"/>
<dbReference type="EMBL" id="CAFBNJ010000182">
    <property type="protein sequence ID" value="CAB4966717.1"/>
    <property type="molecule type" value="Genomic_DNA"/>
</dbReference>
<dbReference type="EMBL" id="CAEZXY010000153">
    <property type="protein sequence ID" value="CAB4725268.1"/>
    <property type="molecule type" value="Genomic_DNA"/>
</dbReference>
<name>A0A6J6RS88_9ZZZZ</name>
<organism evidence="1">
    <name type="scientific">freshwater metagenome</name>
    <dbReference type="NCBI Taxonomy" id="449393"/>
    <lineage>
        <taxon>unclassified sequences</taxon>
        <taxon>metagenomes</taxon>
        <taxon>ecological metagenomes</taxon>
    </lineage>
</organism>
<proteinExistence type="predicted"/>
<evidence type="ECO:0000313" key="3">
    <source>
        <dbReference type="EMBL" id="CAB4966717.1"/>
    </source>
</evidence>
<accession>A0A6J6RS88</accession>
<protein>
    <submittedName>
        <fullName evidence="1">Unannotated protein</fullName>
    </submittedName>
</protein>
<dbReference type="EMBL" id="CAFAAM010000005">
    <property type="protein sequence ID" value="CAB4792390.1"/>
    <property type="molecule type" value="Genomic_DNA"/>
</dbReference>
<sequence length="148" mass="16625">MNAQRSRSYTNVTFLDEAVEDLRRIAKRWPEVAIEALRLLKQLDAGKLQPRRLNDYAKTGDLSDCAKIVVAVDGSPEHRIVVRDVGRGNFEVCEVITVEARTEDLAYLLAGLRLGRIDDPVRRSDIGRRVDRIQKALGRRDSTGPAVT</sequence>
<evidence type="ECO:0000313" key="2">
    <source>
        <dbReference type="EMBL" id="CAB4792390.1"/>
    </source>
</evidence>
<evidence type="ECO:0000313" key="1">
    <source>
        <dbReference type="EMBL" id="CAB4725268.1"/>
    </source>
</evidence>